<evidence type="ECO:0000313" key="1">
    <source>
        <dbReference type="EMBL" id="OOQ60705.1"/>
    </source>
</evidence>
<comment type="caution">
    <text evidence="1">The sequence shown here is derived from an EMBL/GenBank/DDBJ whole genome shotgun (WGS) entry which is preliminary data.</text>
</comment>
<name>A0A1S9PIB9_9SPHI</name>
<accession>A0A1S9PIB9</accession>
<dbReference type="EMBL" id="MBTF01000005">
    <property type="protein sequence ID" value="OOQ60705.1"/>
    <property type="molecule type" value="Genomic_DNA"/>
</dbReference>
<dbReference type="Proteomes" id="UP000189739">
    <property type="component" value="Unassembled WGS sequence"/>
</dbReference>
<dbReference type="OrthoDB" id="797313at2"/>
<protein>
    <recommendedName>
        <fullName evidence="3">Sugar-binding protein</fullName>
    </recommendedName>
</protein>
<dbReference type="RefSeq" id="WP_078347405.1">
    <property type="nucleotide sequence ID" value="NZ_MBTF01000005.1"/>
</dbReference>
<organism evidence="1 2">
    <name type="scientific">Mucilaginibacter pedocola</name>
    <dbReference type="NCBI Taxonomy" id="1792845"/>
    <lineage>
        <taxon>Bacteria</taxon>
        <taxon>Pseudomonadati</taxon>
        <taxon>Bacteroidota</taxon>
        <taxon>Sphingobacteriia</taxon>
        <taxon>Sphingobacteriales</taxon>
        <taxon>Sphingobacteriaceae</taxon>
        <taxon>Mucilaginibacter</taxon>
    </lineage>
</organism>
<keyword evidence="2" id="KW-1185">Reference proteome</keyword>
<evidence type="ECO:0000313" key="2">
    <source>
        <dbReference type="Proteomes" id="UP000189739"/>
    </source>
</evidence>
<dbReference type="AlphaFoldDB" id="A0A1S9PIB9"/>
<reference evidence="1 2" key="1">
    <citation type="submission" date="2016-07" db="EMBL/GenBank/DDBJ databases">
        <title>Genomic analysis of zinc-resistant bacterium Mucilaginibacter pedocola TBZ30.</title>
        <authorList>
            <person name="Huang J."/>
            <person name="Tang J."/>
        </authorList>
    </citation>
    <scope>NUCLEOTIDE SEQUENCE [LARGE SCALE GENOMIC DNA]</scope>
    <source>
        <strain evidence="1 2">TBZ30</strain>
    </source>
</reference>
<evidence type="ECO:0008006" key="3">
    <source>
        <dbReference type="Google" id="ProtNLM"/>
    </source>
</evidence>
<proteinExistence type="predicted"/>
<sequence>MKTELYAQELIDVKVEPQSVEFNLYAAQQSIKNIKTLVFINKLDQYKGSRVDTSRLEFYDKAGNKTKSYSFSAGRRTGELNFQTLYNNKVWQWQSTSFNDKNRVSVSQSIRDAKGKDLMYHNRDIMNGDTMSFGDAIFTYNASGQLIKRDDFRNGKLVLRKTFEYKGTDMVLAQVRSNFDPQDFHQEYRYTYNSDHLPVEKSYSLIRYGKPDPAQVTYFTYKGKNLVNERYPDYSVAGKYIAVDYTYDAQNRLSEAMAKQDTLYRHITYQYEGNKLVKINAETNYWLKFTKELNIPDANSRTPLPMKFERAYTYDSHGHIATITEKLNGELKTERYYSIAYYE</sequence>
<gene>
    <name evidence="1" type="ORF">BC343_24235</name>
</gene>